<organism evidence="3 4">
    <name type="scientific">Luteimonas yindakuii</name>
    <dbReference type="NCBI Taxonomy" id="2565782"/>
    <lineage>
        <taxon>Bacteria</taxon>
        <taxon>Pseudomonadati</taxon>
        <taxon>Pseudomonadota</taxon>
        <taxon>Gammaproteobacteria</taxon>
        <taxon>Lysobacterales</taxon>
        <taxon>Lysobacteraceae</taxon>
        <taxon>Luteimonas</taxon>
    </lineage>
</organism>
<feature type="chain" id="PRO_5021287996" description="PepSY domain-containing protein" evidence="2">
    <location>
        <begin position="26"/>
        <end position="110"/>
    </location>
</feature>
<proteinExistence type="predicted"/>
<dbReference type="EMBL" id="SPUH01000002">
    <property type="protein sequence ID" value="TKS52876.1"/>
    <property type="molecule type" value="Genomic_DNA"/>
</dbReference>
<dbReference type="Proteomes" id="UP000298681">
    <property type="component" value="Unassembled WGS sequence"/>
</dbReference>
<evidence type="ECO:0000256" key="1">
    <source>
        <dbReference type="SAM" id="MobiDB-lite"/>
    </source>
</evidence>
<feature type="region of interest" description="Disordered" evidence="1">
    <location>
        <begin position="20"/>
        <end position="53"/>
    </location>
</feature>
<accession>A0A4Z1R1R6</accession>
<keyword evidence="4" id="KW-1185">Reference proteome</keyword>
<comment type="caution">
    <text evidence="3">The sequence shown here is derived from an EMBL/GenBank/DDBJ whole genome shotgun (WGS) entry which is preliminary data.</text>
</comment>
<name>A0A4Z1R1R6_9GAMM</name>
<sequence length="110" mass="12491">MPVPFRLTLPCLIAVAMAAAGGAQAQSREQGRGQQQSQWPRDGQDAMGDSIRRVRSEARGQVLSAERMHMDGREINRIKVMDDRGRVRVYEDDPQQRVRSESPRTRSRDD</sequence>
<feature type="compositionally biased region" description="Low complexity" evidence="1">
    <location>
        <begin position="20"/>
        <end position="38"/>
    </location>
</feature>
<protein>
    <recommendedName>
        <fullName evidence="5">PepSY domain-containing protein</fullName>
    </recommendedName>
</protein>
<dbReference type="AlphaFoldDB" id="A0A4Z1R1R6"/>
<reference evidence="3 4" key="1">
    <citation type="submission" date="2019-01" db="EMBL/GenBank/DDBJ databases">
        <authorList>
            <person name="Zhang S."/>
        </authorList>
    </citation>
    <scope>NUCLEOTIDE SEQUENCE [LARGE SCALE GENOMIC DNA]</scope>
    <source>
        <strain evidence="3 4">1626</strain>
    </source>
</reference>
<evidence type="ECO:0000256" key="2">
    <source>
        <dbReference type="SAM" id="SignalP"/>
    </source>
</evidence>
<evidence type="ECO:0000313" key="4">
    <source>
        <dbReference type="Proteomes" id="UP000298681"/>
    </source>
</evidence>
<gene>
    <name evidence="3" type="ORF">E4582_11610</name>
</gene>
<keyword evidence="2" id="KW-0732">Signal</keyword>
<feature type="region of interest" description="Disordered" evidence="1">
    <location>
        <begin position="86"/>
        <end position="110"/>
    </location>
</feature>
<dbReference type="RefSeq" id="WP_134674997.1">
    <property type="nucleotide sequence ID" value="NZ_SPUH01000002.1"/>
</dbReference>
<feature type="signal peptide" evidence="2">
    <location>
        <begin position="1"/>
        <end position="25"/>
    </location>
</feature>
<evidence type="ECO:0008006" key="5">
    <source>
        <dbReference type="Google" id="ProtNLM"/>
    </source>
</evidence>
<evidence type="ECO:0000313" key="3">
    <source>
        <dbReference type="EMBL" id="TKS52876.1"/>
    </source>
</evidence>